<name>A0AAV4N6T0_CAEEX</name>
<proteinExistence type="predicted"/>
<feature type="chain" id="PRO_5043876091" description="Secreted protein" evidence="1">
    <location>
        <begin position="22"/>
        <end position="91"/>
    </location>
</feature>
<protein>
    <recommendedName>
        <fullName evidence="4">Secreted protein</fullName>
    </recommendedName>
</protein>
<dbReference type="AlphaFoldDB" id="A0AAV4N6T0"/>
<evidence type="ECO:0000256" key="1">
    <source>
        <dbReference type="SAM" id="SignalP"/>
    </source>
</evidence>
<reference evidence="2 3" key="1">
    <citation type="submission" date="2021-06" db="EMBL/GenBank/DDBJ databases">
        <title>Caerostris extrusa draft genome.</title>
        <authorList>
            <person name="Kono N."/>
            <person name="Arakawa K."/>
        </authorList>
    </citation>
    <scope>NUCLEOTIDE SEQUENCE [LARGE SCALE GENOMIC DNA]</scope>
</reference>
<organism evidence="2 3">
    <name type="scientific">Caerostris extrusa</name>
    <name type="common">Bark spider</name>
    <name type="synonym">Caerostris bankana</name>
    <dbReference type="NCBI Taxonomy" id="172846"/>
    <lineage>
        <taxon>Eukaryota</taxon>
        <taxon>Metazoa</taxon>
        <taxon>Ecdysozoa</taxon>
        <taxon>Arthropoda</taxon>
        <taxon>Chelicerata</taxon>
        <taxon>Arachnida</taxon>
        <taxon>Araneae</taxon>
        <taxon>Araneomorphae</taxon>
        <taxon>Entelegynae</taxon>
        <taxon>Araneoidea</taxon>
        <taxon>Araneidae</taxon>
        <taxon>Caerostris</taxon>
    </lineage>
</organism>
<keyword evidence="1" id="KW-0732">Signal</keyword>
<evidence type="ECO:0000313" key="2">
    <source>
        <dbReference type="EMBL" id="GIX79668.1"/>
    </source>
</evidence>
<feature type="signal peptide" evidence="1">
    <location>
        <begin position="1"/>
        <end position="21"/>
    </location>
</feature>
<evidence type="ECO:0000313" key="3">
    <source>
        <dbReference type="Proteomes" id="UP001054945"/>
    </source>
</evidence>
<comment type="caution">
    <text evidence="2">The sequence shown here is derived from an EMBL/GenBank/DDBJ whole genome shotgun (WGS) entry which is preliminary data.</text>
</comment>
<keyword evidence="3" id="KW-1185">Reference proteome</keyword>
<sequence length="91" mass="10389">MILTVFLVIILLACSSVLLNSARLSAPKQRKLRATEHIERSFEIRLLGSNTPEEAVMGEKNSPFRIARCKVFRRLHFDLSGLWTRPSPIQL</sequence>
<accession>A0AAV4N6T0</accession>
<gene>
    <name evidence="2" type="ORF">CEXT_549581</name>
</gene>
<evidence type="ECO:0008006" key="4">
    <source>
        <dbReference type="Google" id="ProtNLM"/>
    </source>
</evidence>
<dbReference type="Proteomes" id="UP001054945">
    <property type="component" value="Unassembled WGS sequence"/>
</dbReference>
<dbReference type="EMBL" id="BPLR01020518">
    <property type="protein sequence ID" value="GIX79668.1"/>
    <property type="molecule type" value="Genomic_DNA"/>
</dbReference>